<dbReference type="Gene3D" id="3.30.160.60">
    <property type="entry name" value="Classic Zinc Finger"/>
    <property type="match status" value="3"/>
</dbReference>
<evidence type="ECO:0000256" key="4">
    <source>
        <dbReference type="ARBA" id="ARBA00022833"/>
    </source>
</evidence>
<gene>
    <name evidence="10" type="ORF">BWQ96_01635</name>
</gene>
<name>A0A2V3J1Z7_9FLOR</name>
<protein>
    <recommendedName>
        <fullName evidence="9">C2H2-type domain-containing protein</fullName>
    </recommendedName>
</protein>
<reference evidence="10 11" key="1">
    <citation type="journal article" date="2018" name="Mol. Biol. Evol.">
        <title>Analysis of the draft genome of the red seaweed Gracilariopsis chorda provides insights into genome size evolution in Rhodophyta.</title>
        <authorList>
            <person name="Lee J."/>
            <person name="Yang E.C."/>
            <person name="Graf L."/>
            <person name="Yang J.H."/>
            <person name="Qiu H."/>
            <person name="Zel Zion U."/>
            <person name="Chan C.X."/>
            <person name="Stephens T.G."/>
            <person name="Weber A.P.M."/>
            <person name="Boo G.H."/>
            <person name="Boo S.M."/>
            <person name="Kim K.M."/>
            <person name="Shin Y."/>
            <person name="Jung M."/>
            <person name="Lee S.J."/>
            <person name="Yim H.S."/>
            <person name="Lee J.H."/>
            <person name="Bhattacharya D."/>
            <person name="Yoon H.S."/>
        </authorList>
    </citation>
    <scope>NUCLEOTIDE SEQUENCE [LARGE SCALE GENOMIC DNA]</scope>
    <source>
        <strain evidence="10 11">SKKU-2015</strain>
        <tissue evidence="10">Whole body</tissue>
    </source>
</reference>
<evidence type="ECO:0000256" key="3">
    <source>
        <dbReference type="ARBA" id="ARBA00022771"/>
    </source>
</evidence>
<dbReference type="PANTHER" id="PTHR19818:SF139">
    <property type="entry name" value="PAIR-RULE PROTEIN ODD-PAIRED"/>
    <property type="match status" value="1"/>
</dbReference>
<evidence type="ECO:0000256" key="1">
    <source>
        <dbReference type="ARBA" id="ARBA00022723"/>
    </source>
</evidence>
<evidence type="ECO:0000256" key="8">
    <source>
        <dbReference type="SAM" id="MobiDB-lite"/>
    </source>
</evidence>
<dbReference type="InterPro" id="IPR050329">
    <property type="entry name" value="GLI_C2H2-zinc-finger"/>
</dbReference>
<keyword evidence="1" id="KW-0479">Metal-binding</keyword>
<dbReference type="PANTHER" id="PTHR19818">
    <property type="entry name" value="ZINC FINGER PROTEIN ZIC AND GLI"/>
    <property type="match status" value="1"/>
</dbReference>
<organism evidence="10 11">
    <name type="scientific">Gracilariopsis chorda</name>
    <dbReference type="NCBI Taxonomy" id="448386"/>
    <lineage>
        <taxon>Eukaryota</taxon>
        <taxon>Rhodophyta</taxon>
        <taxon>Florideophyceae</taxon>
        <taxon>Rhodymeniophycidae</taxon>
        <taxon>Gracilariales</taxon>
        <taxon>Gracilariaceae</taxon>
        <taxon>Gracilariopsis</taxon>
    </lineage>
</organism>
<dbReference type="GO" id="GO:0000981">
    <property type="term" value="F:DNA-binding transcription factor activity, RNA polymerase II-specific"/>
    <property type="evidence" value="ECO:0007669"/>
    <property type="project" value="TreeGrafter"/>
</dbReference>
<keyword evidence="11" id="KW-1185">Reference proteome</keyword>
<dbReference type="Proteomes" id="UP000247409">
    <property type="component" value="Unassembled WGS sequence"/>
</dbReference>
<dbReference type="PROSITE" id="PS50157">
    <property type="entry name" value="ZINC_FINGER_C2H2_2"/>
    <property type="match status" value="3"/>
</dbReference>
<feature type="domain" description="C2H2-type" evidence="9">
    <location>
        <begin position="5"/>
        <end position="34"/>
    </location>
</feature>
<proteinExistence type="predicted"/>
<dbReference type="GO" id="GO:0045944">
    <property type="term" value="P:positive regulation of transcription by RNA polymerase II"/>
    <property type="evidence" value="ECO:0007669"/>
    <property type="project" value="UniProtKB-ARBA"/>
</dbReference>
<evidence type="ECO:0000313" key="11">
    <source>
        <dbReference type="Proteomes" id="UP000247409"/>
    </source>
</evidence>
<dbReference type="InterPro" id="IPR036236">
    <property type="entry name" value="Znf_C2H2_sf"/>
</dbReference>
<dbReference type="SUPFAM" id="SSF57667">
    <property type="entry name" value="beta-beta-alpha zinc fingers"/>
    <property type="match status" value="1"/>
</dbReference>
<dbReference type="GO" id="GO:0000978">
    <property type="term" value="F:RNA polymerase II cis-regulatory region sequence-specific DNA binding"/>
    <property type="evidence" value="ECO:0007669"/>
    <property type="project" value="TreeGrafter"/>
</dbReference>
<dbReference type="InterPro" id="IPR013087">
    <property type="entry name" value="Znf_C2H2_type"/>
</dbReference>
<feature type="region of interest" description="Disordered" evidence="8">
    <location>
        <begin position="90"/>
        <end position="113"/>
    </location>
</feature>
<comment type="caution">
    <text evidence="10">The sequence shown here is derived from an EMBL/GenBank/DDBJ whole genome shotgun (WGS) entry which is preliminary data.</text>
</comment>
<feature type="domain" description="C2H2-type" evidence="9">
    <location>
        <begin position="35"/>
        <end position="65"/>
    </location>
</feature>
<dbReference type="FunFam" id="3.30.160.60:FF:000032">
    <property type="entry name" value="Krueppel-like factor 4"/>
    <property type="match status" value="1"/>
</dbReference>
<dbReference type="OrthoDB" id="5730at2759"/>
<evidence type="ECO:0000256" key="6">
    <source>
        <dbReference type="ARBA" id="ARBA00023163"/>
    </source>
</evidence>
<evidence type="ECO:0000256" key="2">
    <source>
        <dbReference type="ARBA" id="ARBA00022737"/>
    </source>
</evidence>
<evidence type="ECO:0000313" key="10">
    <source>
        <dbReference type="EMBL" id="PXF48466.1"/>
    </source>
</evidence>
<dbReference type="EMBL" id="NBIV01000013">
    <property type="protein sequence ID" value="PXF48466.1"/>
    <property type="molecule type" value="Genomic_DNA"/>
</dbReference>
<dbReference type="Pfam" id="PF00096">
    <property type="entry name" value="zf-C2H2"/>
    <property type="match status" value="1"/>
</dbReference>
<keyword evidence="5" id="KW-0805">Transcription regulation</keyword>
<keyword evidence="2" id="KW-0677">Repeat</keyword>
<dbReference type="SMART" id="SM00355">
    <property type="entry name" value="ZnF_C2H2"/>
    <property type="match status" value="3"/>
</dbReference>
<dbReference type="PROSITE" id="PS00028">
    <property type="entry name" value="ZINC_FINGER_C2H2_1"/>
    <property type="match status" value="1"/>
</dbReference>
<evidence type="ECO:0000256" key="5">
    <source>
        <dbReference type="ARBA" id="ARBA00023015"/>
    </source>
</evidence>
<keyword evidence="3 7" id="KW-0863">Zinc-finger</keyword>
<evidence type="ECO:0000259" key="9">
    <source>
        <dbReference type="PROSITE" id="PS50157"/>
    </source>
</evidence>
<dbReference type="GO" id="GO:0008270">
    <property type="term" value="F:zinc ion binding"/>
    <property type="evidence" value="ECO:0007669"/>
    <property type="project" value="UniProtKB-KW"/>
</dbReference>
<evidence type="ECO:0000256" key="7">
    <source>
        <dbReference type="PROSITE-ProRule" id="PRU00042"/>
    </source>
</evidence>
<feature type="compositionally biased region" description="Polar residues" evidence="8">
    <location>
        <begin position="90"/>
        <end position="101"/>
    </location>
</feature>
<accession>A0A2V3J1Z7</accession>
<dbReference type="AlphaFoldDB" id="A0A2V3J1Z7"/>
<keyword evidence="4" id="KW-0862">Zinc</keyword>
<dbReference type="STRING" id="448386.A0A2V3J1Z7"/>
<feature type="domain" description="C2H2-type" evidence="9">
    <location>
        <begin position="66"/>
        <end position="94"/>
    </location>
</feature>
<keyword evidence="6" id="KW-0804">Transcription</keyword>
<sequence>MREVYACPFDNCARTSTEHSNLKAHMRMHTGERPYTCSAPGCRRNFRWKSSLTYHEKAIHTSVKPYKCSPCRKQFVEKRKYKMHLEMCPYSSQPSSGTSTLHRAVSTPFHDAR</sequence>
<dbReference type="GO" id="GO:0005634">
    <property type="term" value="C:nucleus"/>
    <property type="evidence" value="ECO:0007669"/>
    <property type="project" value="UniProtKB-ARBA"/>
</dbReference>